<dbReference type="InterPro" id="IPR002156">
    <property type="entry name" value="RNaseH_domain"/>
</dbReference>
<dbReference type="Pfam" id="PF13456">
    <property type="entry name" value="RVT_3"/>
    <property type="match status" value="1"/>
</dbReference>
<dbReference type="InterPro" id="IPR044730">
    <property type="entry name" value="RNase_H-like_dom_plant"/>
</dbReference>
<dbReference type="PANTHER" id="PTHR47074">
    <property type="entry name" value="BNAC02G40300D PROTEIN"/>
    <property type="match status" value="1"/>
</dbReference>
<comment type="caution">
    <text evidence="2">The sequence shown here is derived from an EMBL/GenBank/DDBJ whole genome shotgun (WGS) entry which is preliminary data.</text>
</comment>
<dbReference type="AlphaFoldDB" id="A0AAE0E012"/>
<evidence type="ECO:0000313" key="2">
    <source>
        <dbReference type="EMBL" id="KAK3199253.1"/>
    </source>
</evidence>
<dbReference type="GO" id="GO:0003676">
    <property type="term" value="F:nucleic acid binding"/>
    <property type="evidence" value="ECO:0007669"/>
    <property type="project" value="InterPro"/>
</dbReference>
<proteinExistence type="predicted"/>
<name>A0AAE0E012_9ROSI</name>
<dbReference type="Proteomes" id="UP001281410">
    <property type="component" value="Unassembled WGS sequence"/>
</dbReference>
<keyword evidence="3" id="KW-1185">Reference proteome</keyword>
<gene>
    <name evidence="2" type="ORF">Dsin_022668</name>
</gene>
<evidence type="ECO:0000313" key="3">
    <source>
        <dbReference type="Proteomes" id="UP001281410"/>
    </source>
</evidence>
<organism evidence="2 3">
    <name type="scientific">Dipteronia sinensis</name>
    <dbReference type="NCBI Taxonomy" id="43782"/>
    <lineage>
        <taxon>Eukaryota</taxon>
        <taxon>Viridiplantae</taxon>
        <taxon>Streptophyta</taxon>
        <taxon>Embryophyta</taxon>
        <taxon>Tracheophyta</taxon>
        <taxon>Spermatophyta</taxon>
        <taxon>Magnoliopsida</taxon>
        <taxon>eudicotyledons</taxon>
        <taxon>Gunneridae</taxon>
        <taxon>Pentapetalae</taxon>
        <taxon>rosids</taxon>
        <taxon>malvids</taxon>
        <taxon>Sapindales</taxon>
        <taxon>Sapindaceae</taxon>
        <taxon>Hippocastanoideae</taxon>
        <taxon>Acereae</taxon>
        <taxon>Dipteronia</taxon>
    </lineage>
</organism>
<dbReference type="PANTHER" id="PTHR47074:SF79">
    <property type="entry name" value="PUTATIVE-RELATED"/>
    <property type="match status" value="1"/>
</dbReference>
<accession>A0AAE0E012</accession>
<feature type="domain" description="RNase H type-1" evidence="1">
    <location>
        <begin position="74"/>
        <end position="135"/>
    </location>
</feature>
<dbReference type="GO" id="GO:0004523">
    <property type="term" value="F:RNA-DNA hybrid ribonuclease activity"/>
    <property type="evidence" value="ECO:0007669"/>
    <property type="project" value="InterPro"/>
</dbReference>
<dbReference type="CDD" id="cd06222">
    <property type="entry name" value="RNase_H_like"/>
    <property type="match status" value="1"/>
</dbReference>
<dbReference type="EMBL" id="JANJYJ010000007">
    <property type="protein sequence ID" value="KAK3199253.1"/>
    <property type="molecule type" value="Genomic_DNA"/>
</dbReference>
<reference evidence="2" key="1">
    <citation type="journal article" date="2023" name="Plant J.">
        <title>Genome sequences and population genomics provide insights into the demographic history, inbreeding, and mutation load of two 'living fossil' tree species of Dipteronia.</title>
        <authorList>
            <person name="Feng Y."/>
            <person name="Comes H.P."/>
            <person name="Chen J."/>
            <person name="Zhu S."/>
            <person name="Lu R."/>
            <person name="Zhang X."/>
            <person name="Li P."/>
            <person name="Qiu J."/>
            <person name="Olsen K.M."/>
            <person name="Qiu Y."/>
        </authorList>
    </citation>
    <scope>NUCLEOTIDE SEQUENCE</scope>
    <source>
        <strain evidence="2">NBL</strain>
    </source>
</reference>
<dbReference type="InterPro" id="IPR052929">
    <property type="entry name" value="RNase_H-like_EbsB-rel"/>
</dbReference>
<evidence type="ECO:0000259" key="1">
    <source>
        <dbReference type="Pfam" id="PF13456"/>
    </source>
</evidence>
<protein>
    <recommendedName>
        <fullName evidence="1">RNase H type-1 domain-containing protein</fullName>
    </recommendedName>
</protein>
<sequence>MSFFWHIWWQKNQVVHSAAMRCDENIIGWASNFIGEFRSANVTSLSRSCLCRPEVCNYKVNIDAVVNGPLSCISIGIMIRNHHGLVMGSSIQSITTCFSPQVAEAVALLPGFRFAIDSGLLPIFIEFDAKAVVELDNAGVIIGDILL</sequence>